<comment type="similarity">
    <text evidence="2">Belongs to the INSIG family.</text>
</comment>
<gene>
    <name evidence="9" type="ORF">B7463_g9587</name>
</gene>
<sequence>MASSDAPTIIRPIPRRPFDHDSKPLRPPSPLLSPTRSFQDGGEYTPPVSRTHSVLNLTSSTLLGIYSPTGYNDDRDGPLTPWGTGAETPAMEESYRQRPKALPPAPSSTRSIIFSLISRTILLFFMGTLYGLLVRHLHEDRQLAPVHVEGIIKPSRDWRYLTFWGVAGVALGTLLPWVDTVWEEGVNAGEHKASLKLNRSASPDGQKEVDKGIFGADWTPVVRSIGAFVGIAFAIRKLPWASTMQASLTLALVNPVLWYLIDRSKPGLILSTAVGATGTAILLGLNADVMPNPAPNPRNFTSPHNGGGKLLYSIGDLGGLSAALINYVGVERIEVAIWMISVLFCSCVCFGNIGRMLALNVNRQKSTMVLRKAFGKESGKIDDRDEDDQGN</sequence>
<feature type="transmembrane region" description="Helical" evidence="8">
    <location>
        <begin position="112"/>
        <end position="133"/>
    </location>
</feature>
<feature type="region of interest" description="Disordered" evidence="7">
    <location>
        <begin position="1"/>
        <end position="50"/>
    </location>
</feature>
<dbReference type="InterPro" id="IPR025929">
    <property type="entry name" value="INSIG_fam"/>
</dbReference>
<feature type="transmembrane region" description="Helical" evidence="8">
    <location>
        <begin position="310"/>
        <end position="329"/>
    </location>
</feature>
<feature type="region of interest" description="Disordered" evidence="7">
    <location>
        <begin position="72"/>
        <end position="107"/>
    </location>
</feature>
<evidence type="ECO:0000256" key="6">
    <source>
        <dbReference type="ARBA" id="ARBA00023136"/>
    </source>
</evidence>
<comment type="subcellular location">
    <subcellularLocation>
        <location evidence="1">Endoplasmic reticulum membrane</location>
        <topology evidence="1">Multi-pass membrane protein</topology>
    </subcellularLocation>
</comment>
<dbReference type="STRING" id="5539.A0A3E2H018"/>
<dbReference type="Pfam" id="PF07281">
    <property type="entry name" value="INSIG"/>
    <property type="match status" value="1"/>
</dbReference>
<keyword evidence="3 8" id="KW-0812">Transmembrane</keyword>
<dbReference type="OMA" id="YGVITVH"/>
<keyword evidence="5 8" id="KW-1133">Transmembrane helix</keyword>
<dbReference type="Proteomes" id="UP000258309">
    <property type="component" value="Unassembled WGS sequence"/>
</dbReference>
<evidence type="ECO:0000313" key="10">
    <source>
        <dbReference type="Proteomes" id="UP000258309"/>
    </source>
</evidence>
<evidence type="ECO:0000313" key="9">
    <source>
        <dbReference type="EMBL" id="RFU26754.1"/>
    </source>
</evidence>
<reference evidence="9 10" key="1">
    <citation type="submission" date="2018-05" db="EMBL/GenBank/DDBJ databases">
        <title>Draft genome sequence of Scytalidium lignicola DSM 105466, a ubiquitous saprotrophic fungus.</title>
        <authorList>
            <person name="Buettner E."/>
            <person name="Gebauer A.M."/>
            <person name="Hofrichter M."/>
            <person name="Liers C."/>
            <person name="Kellner H."/>
        </authorList>
    </citation>
    <scope>NUCLEOTIDE SEQUENCE [LARGE SCALE GENOMIC DNA]</scope>
    <source>
        <strain evidence="9 10">DSM 105466</strain>
    </source>
</reference>
<keyword evidence="10" id="KW-1185">Reference proteome</keyword>
<dbReference type="GO" id="GO:0005789">
    <property type="term" value="C:endoplasmic reticulum membrane"/>
    <property type="evidence" value="ECO:0007669"/>
    <property type="project" value="UniProtKB-SubCell"/>
</dbReference>
<dbReference type="PANTHER" id="PTHR15301">
    <property type="entry name" value="INSULIN-INDUCED GENE 1"/>
    <property type="match status" value="1"/>
</dbReference>
<organism evidence="9 10">
    <name type="scientific">Scytalidium lignicola</name>
    <name type="common">Hyphomycete</name>
    <dbReference type="NCBI Taxonomy" id="5539"/>
    <lineage>
        <taxon>Eukaryota</taxon>
        <taxon>Fungi</taxon>
        <taxon>Dikarya</taxon>
        <taxon>Ascomycota</taxon>
        <taxon>Pezizomycotina</taxon>
        <taxon>Leotiomycetes</taxon>
        <taxon>Leotiomycetes incertae sedis</taxon>
        <taxon>Scytalidium</taxon>
    </lineage>
</organism>
<dbReference type="AlphaFoldDB" id="A0A3E2H018"/>
<feature type="transmembrane region" description="Helical" evidence="8">
    <location>
        <begin position="242"/>
        <end position="261"/>
    </location>
</feature>
<dbReference type="OrthoDB" id="205546at2759"/>
<feature type="transmembrane region" description="Helical" evidence="8">
    <location>
        <begin position="267"/>
        <end position="289"/>
    </location>
</feature>
<proteinExistence type="inferred from homology"/>
<feature type="transmembrane region" description="Helical" evidence="8">
    <location>
        <begin position="160"/>
        <end position="178"/>
    </location>
</feature>
<evidence type="ECO:0000256" key="4">
    <source>
        <dbReference type="ARBA" id="ARBA00022824"/>
    </source>
</evidence>
<accession>A0A3E2H018</accession>
<dbReference type="PANTHER" id="PTHR15301:SF3">
    <property type="entry name" value="PROTEIN NSG1-RELATED"/>
    <property type="match status" value="1"/>
</dbReference>
<evidence type="ECO:0000256" key="7">
    <source>
        <dbReference type="SAM" id="MobiDB-lite"/>
    </source>
</evidence>
<keyword evidence="6 8" id="KW-0472">Membrane</keyword>
<evidence type="ECO:0000256" key="5">
    <source>
        <dbReference type="ARBA" id="ARBA00022989"/>
    </source>
</evidence>
<name>A0A3E2H018_SCYLI</name>
<comment type="caution">
    <text evidence="9">The sequence shown here is derived from an EMBL/GenBank/DDBJ whole genome shotgun (WGS) entry which is preliminary data.</text>
</comment>
<feature type="transmembrane region" description="Helical" evidence="8">
    <location>
        <begin position="335"/>
        <end position="358"/>
    </location>
</feature>
<dbReference type="GO" id="GO:0016126">
    <property type="term" value="P:sterol biosynthetic process"/>
    <property type="evidence" value="ECO:0007669"/>
    <property type="project" value="TreeGrafter"/>
</dbReference>
<evidence type="ECO:0000256" key="2">
    <source>
        <dbReference type="ARBA" id="ARBA00007475"/>
    </source>
</evidence>
<evidence type="ECO:0000256" key="3">
    <source>
        <dbReference type="ARBA" id="ARBA00022692"/>
    </source>
</evidence>
<keyword evidence="4" id="KW-0256">Endoplasmic reticulum</keyword>
<protein>
    <submittedName>
        <fullName evidence="9">Uncharacterized protein</fullName>
    </submittedName>
</protein>
<dbReference type="EMBL" id="NCSJ02000244">
    <property type="protein sequence ID" value="RFU26754.1"/>
    <property type="molecule type" value="Genomic_DNA"/>
</dbReference>
<evidence type="ECO:0000256" key="8">
    <source>
        <dbReference type="SAM" id="Phobius"/>
    </source>
</evidence>
<evidence type="ECO:0000256" key="1">
    <source>
        <dbReference type="ARBA" id="ARBA00004477"/>
    </source>
</evidence>
<feature type="non-terminal residue" evidence="9">
    <location>
        <position position="391"/>
    </location>
</feature>
<feature type="non-terminal residue" evidence="9">
    <location>
        <position position="1"/>
    </location>
</feature>